<proteinExistence type="predicted"/>
<reference evidence="1" key="1">
    <citation type="submission" date="2020-10" db="EMBL/GenBank/DDBJ databases">
        <authorList>
            <person name="Kadnikov V."/>
            <person name="Beletsky A.V."/>
            <person name="Mardanov A.V."/>
            <person name="Karnachuk O.V."/>
            <person name="Ravin N.V."/>
        </authorList>
    </citation>
    <scope>NUCLEOTIDE SEQUENCE</scope>
    <source>
        <strain evidence="1">Bu02</strain>
    </source>
</reference>
<organism evidence="1">
    <name type="scientific">Candidatus Fermentithermobacillus carboniphilus</name>
    <dbReference type="NCBI Taxonomy" id="3085328"/>
    <lineage>
        <taxon>Bacteria</taxon>
        <taxon>Bacillati</taxon>
        <taxon>Bacillota</taxon>
        <taxon>Candidatus Fermentithermobacillia</taxon>
        <taxon>Candidatus Fermentithermobacillales</taxon>
        <taxon>Candidatus Fermentithermobacillaceae</taxon>
        <taxon>Candidatus Fermentithermobacillus</taxon>
    </lineage>
</organism>
<dbReference type="EMBL" id="CP062796">
    <property type="protein sequence ID" value="QUL99178.1"/>
    <property type="molecule type" value="Genomic_DNA"/>
</dbReference>
<sequence length="157" mass="17282">MVEIFCEGAVFYDDTSYIEVILERNGIPLEDTVGYDRFLFNGAVLPGKRISATGRACRHNVSDCSAGMGLGILDIPGGRPAFLSLDSGDDLRLRVKTNLTLDVGVFTKLFSVRLQLDNTVFDIPLNQPNVEIEWAGRGEYVVSLEPFVVQALTRVLV</sequence>
<dbReference type="AlphaFoldDB" id="A0AAT9LDT5"/>
<gene>
    <name evidence="1" type="ORF">IMF26_03740</name>
</gene>
<accession>A0AAT9LDT5</accession>
<evidence type="ECO:0000313" key="1">
    <source>
        <dbReference type="EMBL" id="QUL99178.1"/>
    </source>
</evidence>
<protein>
    <submittedName>
        <fullName evidence="1">Uncharacterized protein</fullName>
    </submittedName>
</protein>
<reference evidence="1" key="2">
    <citation type="journal article" date="2023" name="Biology">
        <title>Prokaryotic Life Associated with Coal-Fire Gas Vents Revealed by Metagenomics.</title>
        <authorList>
            <person name="Kadnikov V.V."/>
            <person name="Mardanov A.V."/>
            <person name="Beletsky A.V."/>
            <person name="Karnachuk O.V."/>
            <person name="Ravin N.V."/>
        </authorList>
    </citation>
    <scope>NUCLEOTIDE SEQUENCE</scope>
    <source>
        <strain evidence="1">Bu02</strain>
    </source>
</reference>
<dbReference type="KEGG" id="fcz:IMF26_03740"/>
<name>A0AAT9LDT5_9FIRM</name>